<comment type="caution">
    <text evidence="2">The sequence shown here is derived from an EMBL/GenBank/DDBJ whole genome shotgun (WGS) entry which is preliminary data.</text>
</comment>
<feature type="domain" description="Heterokaryon incompatibility" evidence="1">
    <location>
        <begin position="74"/>
        <end position="225"/>
    </location>
</feature>
<dbReference type="AlphaFoldDB" id="A0A1S8BL91"/>
<organism evidence="2 3">
    <name type="scientific">Diplodia seriata</name>
    <dbReference type="NCBI Taxonomy" id="420778"/>
    <lineage>
        <taxon>Eukaryota</taxon>
        <taxon>Fungi</taxon>
        <taxon>Dikarya</taxon>
        <taxon>Ascomycota</taxon>
        <taxon>Pezizomycotina</taxon>
        <taxon>Dothideomycetes</taxon>
        <taxon>Dothideomycetes incertae sedis</taxon>
        <taxon>Botryosphaeriales</taxon>
        <taxon>Botryosphaeriaceae</taxon>
        <taxon>Diplodia</taxon>
    </lineage>
</organism>
<reference evidence="2 3" key="1">
    <citation type="submission" date="2017-01" db="EMBL/GenBank/DDBJ databases">
        <title>Draft genome sequence of Diplodia seriata F98.1, a fungal species involved in grapevine trunk diseases.</title>
        <authorList>
            <person name="Robert-Siegwald G."/>
            <person name="Vallet J."/>
            <person name="Abou-Mansour E."/>
            <person name="Xu J."/>
            <person name="Rey P."/>
            <person name="Bertsch C."/>
            <person name="Rego C."/>
            <person name="Larignon P."/>
            <person name="Fontaine F."/>
            <person name="Lebrun M.-H."/>
        </authorList>
    </citation>
    <scope>NUCLEOTIDE SEQUENCE [LARGE SCALE GENOMIC DNA]</scope>
    <source>
        <strain evidence="2 3">F98.1</strain>
    </source>
</reference>
<protein>
    <recommendedName>
        <fullName evidence="1">Heterokaryon incompatibility domain-containing protein</fullName>
    </recommendedName>
</protein>
<dbReference type="OrthoDB" id="5428863at2759"/>
<dbReference type="EMBL" id="MSZU01000076">
    <property type="protein sequence ID" value="OMP88003.1"/>
    <property type="molecule type" value="Genomic_DNA"/>
</dbReference>
<dbReference type="Proteomes" id="UP000190776">
    <property type="component" value="Unassembled WGS sequence"/>
</dbReference>
<dbReference type="Pfam" id="PF06985">
    <property type="entry name" value="HET"/>
    <property type="match status" value="1"/>
</dbReference>
<sequence length="327" mass="36843">MVLGRIQVTAATELPSARRLSLIDPDQVVGWMKECRDTHGHVCEGSIVDRYPRDLMFIDVRKRSLVRAQQGCEFVALSYVWGGFGGIEVTRTTRENVDLLMTEGSLERPGITLPSTIRDAMDLCRAIGQSFLWSDLLCIVQDDPAGRHVQIQQMDAIYNQATLTIVAYSGTHGNEPLPGLREGTRAPMCWIERLDSSRSLISRPARIWDFDLNTAYTSRGWTFQEDYLSKRRLYVSNFQMYLECSVAHFSEDERLDAAIGRPHLHRQARTGIPNLRKVFSYRGLVQFSGYASLLSIYSGRALTYASDRLDAFEGVAQVLGRAYGGAF</sequence>
<evidence type="ECO:0000313" key="2">
    <source>
        <dbReference type="EMBL" id="OMP88003.1"/>
    </source>
</evidence>
<dbReference type="STRING" id="420778.A0A1S8BL91"/>
<dbReference type="PANTHER" id="PTHR33112:SF12">
    <property type="entry name" value="HETEROKARYON INCOMPATIBILITY DOMAIN-CONTAINING PROTEIN"/>
    <property type="match status" value="1"/>
</dbReference>
<dbReference type="PANTHER" id="PTHR33112">
    <property type="entry name" value="DOMAIN PROTEIN, PUTATIVE-RELATED"/>
    <property type="match status" value="1"/>
</dbReference>
<gene>
    <name evidence="2" type="ORF">BK809_0008097</name>
</gene>
<proteinExistence type="predicted"/>
<accession>A0A1S8BL91</accession>
<name>A0A1S8BL91_9PEZI</name>
<evidence type="ECO:0000313" key="3">
    <source>
        <dbReference type="Proteomes" id="UP000190776"/>
    </source>
</evidence>
<dbReference type="InterPro" id="IPR010730">
    <property type="entry name" value="HET"/>
</dbReference>
<evidence type="ECO:0000259" key="1">
    <source>
        <dbReference type="Pfam" id="PF06985"/>
    </source>
</evidence>